<name>A0A927IDR6_9ACTN</name>
<keyword evidence="2" id="KW-0812">Transmembrane</keyword>
<evidence type="ECO:0000313" key="4">
    <source>
        <dbReference type="Proteomes" id="UP000632289"/>
    </source>
</evidence>
<dbReference type="Proteomes" id="UP000632289">
    <property type="component" value="Unassembled WGS sequence"/>
</dbReference>
<organism evidence="3 4">
    <name type="scientific">Streptomyces chumphonensis</name>
    <dbReference type="NCBI Taxonomy" id="1214925"/>
    <lineage>
        <taxon>Bacteria</taxon>
        <taxon>Bacillati</taxon>
        <taxon>Actinomycetota</taxon>
        <taxon>Actinomycetes</taxon>
        <taxon>Kitasatosporales</taxon>
        <taxon>Streptomycetaceae</taxon>
        <taxon>Streptomyces</taxon>
    </lineage>
</organism>
<proteinExistence type="predicted"/>
<keyword evidence="2" id="KW-0472">Membrane</keyword>
<sequence>MNETFATRLGETMAADDHLVGLAPLGFGIIIVVLLILTVTLGVHKVRRSVGRSQPPIQHPGRRDATGHGAEVTGASGHERELREPDELPRDGRRRMPYEIGNHGTHRGRTDGRRRWDFGSRGGGTPK</sequence>
<comment type="caution">
    <text evidence="3">The sequence shown here is derived from an EMBL/GenBank/DDBJ whole genome shotgun (WGS) entry which is preliminary data.</text>
</comment>
<feature type="region of interest" description="Disordered" evidence="1">
    <location>
        <begin position="49"/>
        <end position="127"/>
    </location>
</feature>
<evidence type="ECO:0000256" key="1">
    <source>
        <dbReference type="SAM" id="MobiDB-lite"/>
    </source>
</evidence>
<evidence type="ECO:0000313" key="3">
    <source>
        <dbReference type="EMBL" id="MBD3933407.1"/>
    </source>
</evidence>
<dbReference type="AlphaFoldDB" id="A0A927IDR6"/>
<protein>
    <recommendedName>
        <fullName evidence="5">Secreted protein</fullName>
    </recommendedName>
</protein>
<dbReference type="InterPro" id="IPR045513">
    <property type="entry name" value="DUF6479"/>
</dbReference>
<feature type="transmembrane region" description="Helical" evidence="2">
    <location>
        <begin position="20"/>
        <end position="43"/>
    </location>
</feature>
<evidence type="ECO:0008006" key="5">
    <source>
        <dbReference type="Google" id="ProtNLM"/>
    </source>
</evidence>
<feature type="compositionally biased region" description="Basic and acidic residues" evidence="1">
    <location>
        <begin position="108"/>
        <end position="118"/>
    </location>
</feature>
<dbReference type="RefSeq" id="WP_191210691.1">
    <property type="nucleotide sequence ID" value="NZ_BAABKL010000050.1"/>
</dbReference>
<keyword evidence="4" id="KW-1185">Reference proteome</keyword>
<evidence type="ECO:0000256" key="2">
    <source>
        <dbReference type="SAM" id="Phobius"/>
    </source>
</evidence>
<feature type="compositionally biased region" description="Basic and acidic residues" evidence="1">
    <location>
        <begin position="77"/>
        <end position="97"/>
    </location>
</feature>
<dbReference type="EMBL" id="JACXYU010000009">
    <property type="protein sequence ID" value="MBD3933407.1"/>
    <property type="molecule type" value="Genomic_DNA"/>
</dbReference>
<reference evidence="3" key="1">
    <citation type="submission" date="2020-09" db="EMBL/GenBank/DDBJ databases">
        <title>Secondary metabolite and genome analysis of marine Streptomyces chumphonensis KK1-2T.</title>
        <authorList>
            <person name="Phongsopitanun W."/>
            <person name="Kanchanasin P."/>
            <person name="Pittayakhajonwut P."/>
            <person name="Suwanborirux K."/>
            <person name="Tanasupawat S."/>
        </authorList>
    </citation>
    <scope>NUCLEOTIDE SEQUENCE</scope>
    <source>
        <strain evidence="3">KK1-2</strain>
    </source>
</reference>
<accession>A0A927IDR6</accession>
<gene>
    <name evidence="3" type="ORF">IF129_17845</name>
</gene>
<dbReference type="Pfam" id="PF20087">
    <property type="entry name" value="DUF6479"/>
    <property type="match status" value="1"/>
</dbReference>
<keyword evidence="2" id="KW-1133">Transmembrane helix</keyword>